<protein>
    <submittedName>
        <fullName evidence="2">ERF family protein</fullName>
    </submittedName>
</protein>
<feature type="compositionally biased region" description="Low complexity" evidence="1">
    <location>
        <begin position="217"/>
        <end position="230"/>
    </location>
</feature>
<evidence type="ECO:0000313" key="3">
    <source>
        <dbReference type="Proteomes" id="UP000594892"/>
    </source>
</evidence>
<dbReference type="GeneID" id="45698336"/>
<dbReference type="RefSeq" id="WP_015876059.1">
    <property type="nucleotide sequence ID" value="NZ_CP033641.1"/>
</dbReference>
<gene>
    <name evidence="2" type="ORF">I6H06_12970</name>
</gene>
<accession>A0AAQ0BUN7</accession>
<reference evidence="2 3" key="1">
    <citation type="submission" date="2020-12" db="EMBL/GenBank/DDBJ databases">
        <title>FDA dAtabase for Regulatory Grade micrObial Sequences (FDA-ARGOS): Supporting development and validation of Infectious Disease Dx tests.</title>
        <authorList>
            <person name="Minogue T."/>
            <person name="Wolcott M."/>
            <person name="Wasieloski L."/>
            <person name="Aguilar W."/>
            <person name="Moore D."/>
            <person name="Jaissle J."/>
            <person name="Tallon L."/>
            <person name="Sadzewicz L."/>
            <person name="Zhao X."/>
            <person name="Boylan J."/>
            <person name="Ott S."/>
            <person name="Bowen H."/>
            <person name="Vavikolanu K."/>
            <person name="Mehta A."/>
            <person name="Aluvathingal J."/>
            <person name="Nadendla S."/>
            <person name="Yan Y."/>
            <person name="Sichtig H."/>
        </authorList>
    </citation>
    <scope>NUCLEOTIDE SEQUENCE [LARGE SCALE GENOMIC DNA]</scope>
    <source>
        <strain evidence="2 3">FDAARGOS_949</strain>
    </source>
</reference>
<organism evidence="2 3">
    <name type="scientific">Burkholderia glumae</name>
    <name type="common">Pseudomonas glumae</name>
    <dbReference type="NCBI Taxonomy" id="337"/>
    <lineage>
        <taxon>Bacteria</taxon>
        <taxon>Pseudomonadati</taxon>
        <taxon>Pseudomonadota</taxon>
        <taxon>Betaproteobacteria</taxon>
        <taxon>Burkholderiales</taxon>
        <taxon>Burkholderiaceae</taxon>
        <taxon>Burkholderia</taxon>
    </lineage>
</organism>
<dbReference type="Pfam" id="PF04404">
    <property type="entry name" value="ERF"/>
    <property type="match status" value="1"/>
</dbReference>
<evidence type="ECO:0000313" key="2">
    <source>
        <dbReference type="EMBL" id="QPQ93191.1"/>
    </source>
</evidence>
<proteinExistence type="predicted"/>
<dbReference type="Proteomes" id="UP000594892">
    <property type="component" value="Chromosome 2"/>
</dbReference>
<sequence length="300" mass="32599">MQTATMADVIDADITAPRPEQPLANVQSSPPAPVRAASTITARDLLRLSVERGASLEQIEKLMDLLDRNEARDARLAFVEAMAAFKKEPLDIFKRKQVEFQTRDGEWTRYKHAELSDITDVVGPAMAKYGLSFDWDIHQSNGLITVDCVVTHVQGHFKKVTMSGAPDASGKKNAIQQAASTITYLQRYTLLAATGMSTKGEDDDGAGGADPDGDPGAGQQPAGEAQQNGARSARAAGQNQPARPAFYDQAKFDANKAEWRKVVTSKRKTPAKMIAFIESRGAPLTEAQKNTIDSWSHEND</sequence>
<dbReference type="EMBL" id="CP065601">
    <property type="protein sequence ID" value="QPQ93191.1"/>
    <property type="molecule type" value="Genomic_DNA"/>
</dbReference>
<dbReference type="AlphaFoldDB" id="A0AAQ0BUN7"/>
<feature type="region of interest" description="Disordered" evidence="1">
    <location>
        <begin position="278"/>
        <end position="300"/>
    </location>
</feature>
<evidence type="ECO:0000256" key="1">
    <source>
        <dbReference type="SAM" id="MobiDB-lite"/>
    </source>
</evidence>
<feature type="region of interest" description="Disordered" evidence="1">
    <location>
        <begin position="1"/>
        <end position="32"/>
    </location>
</feature>
<feature type="region of interest" description="Disordered" evidence="1">
    <location>
        <begin position="196"/>
        <end position="251"/>
    </location>
</feature>
<name>A0AAQ0BUN7_BURGL</name>
<dbReference type="InterPro" id="IPR007499">
    <property type="entry name" value="ERF_bacteria_virus"/>
</dbReference>